<dbReference type="AlphaFoldDB" id="A0A9N9WVM6"/>
<evidence type="ECO:0000256" key="9">
    <source>
        <dbReference type="ARBA" id="ARBA00023136"/>
    </source>
</evidence>
<reference evidence="12" key="2">
    <citation type="submission" date="2022-10" db="EMBL/GenBank/DDBJ databases">
        <authorList>
            <consortium name="ENA_rothamsted_submissions"/>
            <consortium name="culmorum"/>
            <person name="King R."/>
        </authorList>
    </citation>
    <scope>NUCLEOTIDE SEQUENCE</scope>
</reference>
<feature type="transmembrane region" description="Helical" evidence="10">
    <location>
        <begin position="379"/>
        <end position="402"/>
    </location>
</feature>
<protein>
    <recommendedName>
        <fullName evidence="3 10">Autophagy-related protein 9</fullName>
    </recommendedName>
</protein>
<feature type="transmembrane region" description="Helical" evidence="10">
    <location>
        <begin position="69"/>
        <end position="93"/>
    </location>
</feature>
<evidence type="ECO:0000256" key="7">
    <source>
        <dbReference type="ARBA" id="ARBA00023006"/>
    </source>
</evidence>
<evidence type="ECO:0000256" key="5">
    <source>
        <dbReference type="ARBA" id="ARBA00022692"/>
    </source>
</evidence>
<accession>A0A9N9WVM6</accession>
<gene>
    <name evidence="12" type="ORF">CHIRRI_LOCUS8601</name>
</gene>
<evidence type="ECO:0000256" key="8">
    <source>
        <dbReference type="ARBA" id="ARBA00023055"/>
    </source>
</evidence>
<comment type="similarity">
    <text evidence="2 10">Belongs to the ATG9 family.</text>
</comment>
<organism evidence="12 13">
    <name type="scientific">Chironomus riparius</name>
    <dbReference type="NCBI Taxonomy" id="315576"/>
    <lineage>
        <taxon>Eukaryota</taxon>
        <taxon>Metazoa</taxon>
        <taxon>Ecdysozoa</taxon>
        <taxon>Arthropoda</taxon>
        <taxon>Hexapoda</taxon>
        <taxon>Insecta</taxon>
        <taxon>Pterygota</taxon>
        <taxon>Neoptera</taxon>
        <taxon>Endopterygota</taxon>
        <taxon>Diptera</taxon>
        <taxon>Nematocera</taxon>
        <taxon>Chironomoidea</taxon>
        <taxon>Chironomidae</taxon>
        <taxon>Chironominae</taxon>
        <taxon>Chironomus</taxon>
    </lineage>
</organism>
<proteinExistence type="inferred from homology"/>
<dbReference type="InterPro" id="IPR007241">
    <property type="entry name" value="Autophagy-rel_prot_9"/>
</dbReference>
<feature type="region of interest" description="Disordered" evidence="11">
    <location>
        <begin position="715"/>
        <end position="742"/>
    </location>
</feature>
<comment type="subcellular location">
    <subcellularLocation>
        <location evidence="1 10">Preautophagosomal structure membrane</location>
        <topology evidence="1 10">Multi-pass membrane protein</topology>
    </subcellularLocation>
</comment>
<keyword evidence="4 10" id="KW-0813">Transport</keyword>
<comment type="function">
    <text evidence="10">Phospholipid scramblase involved in autophagy. Cycles between the preautophagosomal structure/phagophore assembly site (PAS) and the cytoplasmic vesicle pool and supplies membrane for the growing autophagosome. Lipid scramblase activity plays a key role in preautophagosomal structure/phagophore assembly by distributing the phospholipids that arrive through ATG2 from the cytoplasmic to the luminal leaflet of the bilayer, thereby driving autophagosomal membrane expansion.</text>
</comment>
<keyword evidence="13" id="KW-1185">Reference proteome</keyword>
<dbReference type="PANTHER" id="PTHR13038">
    <property type="entry name" value="APG9 AUTOPHAGY 9"/>
    <property type="match status" value="1"/>
</dbReference>
<evidence type="ECO:0000256" key="6">
    <source>
        <dbReference type="ARBA" id="ARBA00022989"/>
    </source>
</evidence>
<feature type="compositionally biased region" description="Polar residues" evidence="11">
    <location>
        <begin position="822"/>
        <end position="835"/>
    </location>
</feature>
<feature type="transmembrane region" description="Helical" evidence="10">
    <location>
        <begin position="299"/>
        <end position="321"/>
    </location>
</feature>
<feature type="transmembrane region" description="Helical" evidence="10">
    <location>
        <begin position="137"/>
        <end position="162"/>
    </location>
</feature>
<feature type="region of interest" description="Disordered" evidence="11">
    <location>
        <begin position="820"/>
        <end position="846"/>
    </location>
</feature>
<dbReference type="OrthoDB" id="2020634at2759"/>
<evidence type="ECO:0000313" key="13">
    <source>
        <dbReference type="Proteomes" id="UP001153620"/>
    </source>
</evidence>
<evidence type="ECO:0000256" key="11">
    <source>
        <dbReference type="SAM" id="MobiDB-lite"/>
    </source>
</evidence>
<dbReference type="GO" id="GO:0034045">
    <property type="term" value="C:phagophore assembly site membrane"/>
    <property type="evidence" value="ECO:0007669"/>
    <property type="project" value="UniProtKB-SubCell"/>
</dbReference>
<sequence length="846" mass="98374">MNYQATIDRTENPFQQLNNQDDNFEDEEDNTHNIKFTIPPNSNEKAQWNHIVDLDSFFRRIYKYHQKNGFKVIALEEILGLFQFVVVVVFIIFTTYCVNYPVLFKEEKPPDQTEFPVKYTIKDVIFTSEQCHARFSLWTYALIGVSVIFWVVRAITVFFHIIHNYDIQCFMKVALKIEDYELENYTWHEIQRRIRDAQSEIQLCVHKDNLTELDIYHRILRFQNYMVAMINKNVLPSKLNIPIIGEVNVLSKLLIYNIELILFRGPFACFENNWHLKEDFKRATKRAELASKLSKHITWYALVNLMLAPLIFLWQVLFFFFSYAPIVKKEPTILGMRTWSQYGKLYLRHFNELDHELDARLNRAYRPAVKYVNAFSSPILTVLARFCIFTFGGLGMFLFILAIVDEDVIQVEHVLLIITAFMGITVVSHSLIPDENLIWCPEQLMKNILCHAHYLKPEWRGFAHTSKVLREFEDFFQLKAFYFVNEIFSPFLTFFVLMFSIRPRSTEIIDFLRNFTVSVIGVGDVCSFAQMEIRKHGNADWQIVNSNEDLSPTVETNQYNQGENGKTELSLVHFALTNPHWKMTTEAKQFLRGVRKHAMHDLNKTRNPLAPTNLGATAMGQSLMSVESLGEEYSSVVQSILQIQNLSTSQHMMGMSMYQQPTYTAGPSNQPITPPNTAIIQSSMAPTFDFERMLRDNLTDGSTMTQMRSQYLPNINEDEDSDDQHQEAAASQPVPPNRNATGLHMSIRGSLAKKEGPIEMSKHGLLYSLCNIPQNETQMFSPELTTADMCLSTLYLHEVHHKQQQRRGARLEESQRFLWQKPRQNPQDTSLQVNNERMPLLSSRKS</sequence>
<dbReference type="GO" id="GO:0006869">
    <property type="term" value="P:lipid transport"/>
    <property type="evidence" value="ECO:0007669"/>
    <property type="project" value="UniProtKB-KW"/>
</dbReference>
<evidence type="ECO:0000256" key="2">
    <source>
        <dbReference type="ARBA" id="ARBA00006185"/>
    </source>
</evidence>
<dbReference type="GO" id="GO:0061709">
    <property type="term" value="P:reticulophagy"/>
    <property type="evidence" value="ECO:0007669"/>
    <property type="project" value="TreeGrafter"/>
</dbReference>
<dbReference type="EMBL" id="OU895878">
    <property type="protein sequence ID" value="CAG9805732.1"/>
    <property type="molecule type" value="Genomic_DNA"/>
</dbReference>
<name>A0A9N9WVM6_9DIPT</name>
<dbReference type="GO" id="GO:0034497">
    <property type="term" value="P:protein localization to phagophore assembly site"/>
    <property type="evidence" value="ECO:0007669"/>
    <property type="project" value="TreeGrafter"/>
</dbReference>
<evidence type="ECO:0000256" key="10">
    <source>
        <dbReference type="RuleBase" id="RU364027"/>
    </source>
</evidence>
<dbReference type="GO" id="GO:0005776">
    <property type="term" value="C:autophagosome"/>
    <property type="evidence" value="ECO:0007669"/>
    <property type="project" value="TreeGrafter"/>
</dbReference>
<feature type="transmembrane region" description="Helical" evidence="10">
    <location>
        <begin position="414"/>
        <end position="432"/>
    </location>
</feature>
<keyword evidence="6 10" id="KW-1133">Transmembrane helix</keyword>
<dbReference type="Proteomes" id="UP001153620">
    <property type="component" value="Chromosome 2"/>
</dbReference>
<dbReference type="GO" id="GO:0000422">
    <property type="term" value="P:autophagy of mitochondrion"/>
    <property type="evidence" value="ECO:0007669"/>
    <property type="project" value="TreeGrafter"/>
</dbReference>
<evidence type="ECO:0000256" key="4">
    <source>
        <dbReference type="ARBA" id="ARBA00022448"/>
    </source>
</evidence>
<keyword evidence="5 10" id="KW-0812">Transmembrane</keyword>
<reference evidence="12" key="1">
    <citation type="submission" date="2022-01" db="EMBL/GenBank/DDBJ databases">
        <authorList>
            <person name="King R."/>
        </authorList>
    </citation>
    <scope>NUCLEOTIDE SEQUENCE</scope>
</reference>
<dbReference type="GO" id="GO:0034727">
    <property type="term" value="P:piecemeal microautophagy of the nucleus"/>
    <property type="evidence" value="ECO:0007669"/>
    <property type="project" value="TreeGrafter"/>
</dbReference>
<evidence type="ECO:0000313" key="12">
    <source>
        <dbReference type="EMBL" id="CAG9805732.1"/>
    </source>
</evidence>
<keyword evidence="9 10" id="KW-0472">Membrane</keyword>
<keyword evidence="8 10" id="KW-0445">Lipid transport</keyword>
<dbReference type="PANTHER" id="PTHR13038:SF10">
    <property type="entry name" value="AUTOPHAGY-RELATED PROTEIN 9"/>
    <property type="match status" value="1"/>
</dbReference>
<dbReference type="Pfam" id="PF04109">
    <property type="entry name" value="ATG9"/>
    <property type="match status" value="1"/>
</dbReference>
<evidence type="ECO:0000256" key="3">
    <source>
        <dbReference type="ARBA" id="ARBA00018074"/>
    </source>
</evidence>
<keyword evidence="7 10" id="KW-0072">Autophagy</keyword>
<evidence type="ECO:0000256" key="1">
    <source>
        <dbReference type="ARBA" id="ARBA00004511"/>
    </source>
</evidence>